<dbReference type="OrthoDB" id="8912589at2759"/>
<dbReference type="AlphaFoldDB" id="A0A8K0P119"/>
<name>A0A8K0P119_LADFU</name>
<dbReference type="PANTHER" id="PTHR39948">
    <property type="entry name" value="GEO11419P1"/>
    <property type="match status" value="1"/>
</dbReference>
<dbReference type="EMBL" id="KZ308433">
    <property type="protein sequence ID" value="KAG8229521.1"/>
    <property type="molecule type" value="Genomic_DNA"/>
</dbReference>
<keyword evidence="1" id="KW-1133">Transmembrane helix</keyword>
<evidence type="ECO:0000256" key="1">
    <source>
        <dbReference type="SAM" id="Phobius"/>
    </source>
</evidence>
<feature type="transmembrane region" description="Helical" evidence="1">
    <location>
        <begin position="21"/>
        <end position="49"/>
    </location>
</feature>
<keyword evidence="3" id="KW-1185">Reference proteome</keyword>
<reference evidence="2" key="1">
    <citation type="submission" date="2013-04" db="EMBL/GenBank/DDBJ databases">
        <authorList>
            <person name="Qu J."/>
            <person name="Murali S.C."/>
            <person name="Bandaranaike D."/>
            <person name="Bellair M."/>
            <person name="Blankenburg K."/>
            <person name="Chao H."/>
            <person name="Dinh H."/>
            <person name="Doddapaneni H."/>
            <person name="Downs B."/>
            <person name="Dugan-Rocha S."/>
            <person name="Elkadiri S."/>
            <person name="Gnanaolivu R.D."/>
            <person name="Hernandez B."/>
            <person name="Javaid M."/>
            <person name="Jayaseelan J.C."/>
            <person name="Lee S."/>
            <person name="Li M."/>
            <person name="Ming W."/>
            <person name="Munidasa M."/>
            <person name="Muniz J."/>
            <person name="Nguyen L."/>
            <person name="Ongeri F."/>
            <person name="Osuji N."/>
            <person name="Pu L.-L."/>
            <person name="Puazo M."/>
            <person name="Qu C."/>
            <person name="Quiroz J."/>
            <person name="Raj R."/>
            <person name="Weissenberger G."/>
            <person name="Xin Y."/>
            <person name="Zou X."/>
            <person name="Han Y."/>
            <person name="Richards S."/>
            <person name="Worley K."/>
            <person name="Muzny D."/>
            <person name="Gibbs R."/>
        </authorList>
    </citation>
    <scope>NUCLEOTIDE SEQUENCE</scope>
    <source>
        <strain evidence="2">Sampled in the wild</strain>
    </source>
</reference>
<comment type="caution">
    <text evidence="2">The sequence shown here is derived from an EMBL/GenBank/DDBJ whole genome shotgun (WGS) entry which is preliminary data.</text>
</comment>
<evidence type="ECO:0000313" key="2">
    <source>
        <dbReference type="EMBL" id="KAG8229521.1"/>
    </source>
</evidence>
<proteinExistence type="predicted"/>
<protein>
    <submittedName>
        <fullName evidence="2">Uncharacterized protein</fullName>
    </submittedName>
</protein>
<keyword evidence="1" id="KW-0812">Transmembrane</keyword>
<gene>
    <name evidence="2" type="ORF">J437_LFUL004927</name>
</gene>
<accession>A0A8K0P119</accession>
<sequence length="88" mass="9795">MLRLRSSVPNFTKMGAGKGGNPIWVIFWLLVLIFISFFVAGFCAGWYILILPLTVCIEGLTPLTDLLLKCVQLPHYCAQAMMSGRSPF</sequence>
<reference evidence="2" key="2">
    <citation type="submission" date="2017-10" db="EMBL/GenBank/DDBJ databases">
        <title>Ladona fulva Genome sequencing and assembly.</title>
        <authorList>
            <person name="Murali S."/>
            <person name="Richards S."/>
            <person name="Bandaranaike D."/>
            <person name="Bellair M."/>
            <person name="Blankenburg K."/>
            <person name="Chao H."/>
            <person name="Dinh H."/>
            <person name="Doddapaneni H."/>
            <person name="Dugan-Rocha S."/>
            <person name="Elkadiri S."/>
            <person name="Gnanaolivu R."/>
            <person name="Hernandez B."/>
            <person name="Skinner E."/>
            <person name="Javaid M."/>
            <person name="Lee S."/>
            <person name="Li M."/>
            <person name="Ming W."/>
            <person name="Munidasa M."/>
            <person name="Muniz J."/>
            <person name="Nguyen L."/>
            <person name="Hughes D."/>
            <person name="Osuji N."/>
            <person name="Pu L.-L."/>
            <person name="Puazo M."/>
            <person name="Qu C."/>
            <person name="Quiroz J."/>
            <person name="Raj R."/>
            <person name="Weissenberger G."/>
            <person name="Xin Y."/>
            <person name="Zou X."/>
            <person name="Han Y."/>
            <person name="Worley K."/>
            <person name="Muzny D."/>
            <person name="Gibbs R."/>
        </authorList>
    </citation>
    <scope>NUCLEOTIDE SEQUENCE</scope>
    <source>
        <strain evidence="2">Sampled in the wild</strain>
    </source>
</reference>
<dbReference type="Proteomes" id="UP000792457">
    <property type="component" value="Unassembled WGS sequence"/>
</dbReference>
<keyword evidence="1" id="KW-0472">Membrane</keyword>
<dbReference type="PANTHER" id="PTHR39948:SF1">
    <property type="entry name" value="GEO11419P1"/>
    <property type="match status" value="1"/>
</dbReference>
<evidence type="ECO:0000313" key="3">
    <source>
        <dbReference type="Proteomes" id="UP000792457"/>
    </source>
</evidence>
<organism evidence="2 3">
    <name type="scientific">Ladona fulva</name>
    <name type="common">Scarce chaser dragonfly</name>
    <name type="synonym">Libellula fulva</name>
    <dbReference type="NCBI Taxonomy" id="123851"/>
    <lineage>
        <taxon>Eukaryota</taxon>
        <taxon>Metazoa</taxon>
        <taxon>Ecdysozoa</taxon>
        <taxon>Arthropoda</taxon>
        <taxon>Hexapoda</taxon>
        <taxon>Insecta</taxon>
        <taxon>Pterygota</taxon>
        <taxon>Palaeoptera</taxon>
        <taxon>Odonata</taxon>
        <taxon>Epiprocta</taxon>
        <taxon>Anisoptera</taxon>
        <taxon>Libelluloidea</taxon>
        <taxon>Libellulidae</taxon>
        <taxon>Ladona</taxon>
    </lineage>
</organism>